<name>G2Y5Z4_BOTF4</name>
<gene>
    <name evidence="3" type="ORF">BofuT4_P110590.1</name>
</gene>
<proteinExistence type="predicted"/>
<accession>G2Y5Z4</accession>
<keyword evidence="2" id="KW-0812">Transmembrane</keyword>
<feature type="region of interest" description="Disordered" evidence="1">
    <location>
        <begin position="74"/>
        <end position="120"/>
    </location>
</feature>
<dbReference type="PROSITE" id="PS51257">
    <property type="entry name" value="PROKAR_LIPOPROTEIN"/>
    <property type="match status" value="1"/>
</dbReference>
<dbReference type="Proteomes" id="UP000008177">
    <property type="component" value="Unplaced contigs"/>
</dbReference>
<dbReference type="OrthoDB" id="3548140at2759"/>
<keyword evidence="2" id="KW-1133">Transmembrane helix</keyword>
<sequence>MHHNTKQGLIFLGFLIACGGGIAAFILLHKSHNQHRPPGKREMADMNSYNIHARSMSSKTAITTHVSVERSESFQVHPSHVHGGTLSQHRNRHRSFTPETKLGSRDSQSVTIPASTATSTDIPSLSIAATSSASSIDI</sequence>
<dbReference type="HOGENOM" id="CLU_1854949_0_0_1"/>
<dbReference type="InParanoid" id="G2Y5Z4"/>
<feature type="compositionally biased region" description="Polar residues" evidence="1">
    <location>
        <begin position="105"/>
        <end position="120"/>
    </location>
</feature>
<evidence type="ECO:0000256" key="2">
    <source>
        <dbReference type="SAM" id="Phobius"/>
    </source>
</evidence>
<evidence type="ECO:0000313" key="4">
    <source>
        <dbReference type="Proteomes" id="UP000008177"/>
    </source>
</evidence>
<organism evidence="3 4">
    <name type="scientific">Botryotinia fuckeliana (strain T4)</name>
    <name type="common">Noble rot fungus</name>
    <name type="synonym">Botrytis cinerea</name>
    <dbReference type="NCBI Taxonomy" id="999810"/>
    <lineage>
        <taxon>Eukaryota</taxon>
        <taxon>Fungi</taxon>
        <taxon>Dikarya</taxon>
        <taxon>Ascomycota</taxon>
        <taxon>Pezizomycotina</taxon>
        <taxon>Leotiomycetes</taxon>
        <taxon>Helotiales</taxon>
        <taxon>Sclerotiniaceae</taxon>
        <taxon>Botrytis</taxon>
    </lineage>
</organism>
<protein>
    <submittedName>
        <fullName evidence="3">Uncharacterized protein</fullName>
    </submittedName>
</protein>
<reference evidence="4" key="1">
    <citation type="journal article" date="2011" name="PLoS Genet.">
        <title>Genomic analysis of the necrotrophic fungal pathogens Sclerotinia sclerotiorum and Botrytis cinerea.</title>
        <authorList>
            <person name="Amselem J."/>
            <person name="Cuomo C.A."/>
            <person name="van Kan J.A."/>
            <person name="Viaud M."/>
            <person name="Benito E.P."/>
            <person name="Couloux A."/>
            <person name="Coutinho P.M."/>
            <person name="de Vries R.P."/>
            <person name="Dyer P.S."/>
            <person name="Fillinger S."/>
            <person name="Fournier E."/>
            <person name="Gout L."/>
            <person name="Hahn M."/>
            <person name="Kohn L."/>
            <person name="Lapalu N."/>
            <person name="Plummer K.M."/>
            <person name="Pradier J.M."/>
            <person name="Quevillon E."/>
            <person name="Sharon A."/>
            <person name="Simon A."/>
            <person name="ten Have A."/>
            <person name="Tudzynski B."/>
            <person name="Tudzynski P."/>
            <person name="Wincker P."/>
            <person name="Andrew M."/>
            <person name="Anthouard V."/>
            <person name="Beever R.E."/>
            <person name="Beffa R."/>
            <person name="Benoit I."/>
            <person name="Bouzid O."/>
            <person name="Brault B."/>
            <person name="Chen Z."/>
            <person name="Choquer M."/>
            <person name="Collemare J."/>
            <person name="Cotton P."/>
            <person name="Danchin E.G."/>
            <person name="Da Silva C."/>
            <person name="Gautier A."/>
            <person name="Giraud C."/>
            <person name="Giraud T."/>
            <person name="Gonzalez C."/>
            <person name="Grossetete S."/>
            <person name="Guldener U."/>
            <person name="Henrissat B."/>
            <person name="Howlett B.J."/>
            <person name="Kodira C."/>
            <person name="Kretschmer M."/>
            <person name="Lappartient A."/>
            <person name="Leroch M."/>
            <person name="Levis C."/>
            <person name="Mauceli E."/>
            <person name="Neuveglise C."/>
            <person name="Oeser B."/>
            <person name="Pearson M."/>
            <person name="Poulain J."/>
            <person name="Poussereau N."/>
            <person name="Quesneville H."/>
            <person name="Rascle C."/>
            <person name="Schumacher J."/>
            <person name="Segurens B."/>
            <person name="Sexton A."/>
            <person name="Silva E."/>
            <person name="Sirven C."/>
            <person name="Soanes D.M."/>
            <person name="Talbot N.J."/>
            <person name="Templeton M."/>
            <person name="Yandava C."/>
            <person name="Yarden O."/>
            <person name="Zeng Q."/>
            <person name="Rollins J.A."/>
            <person name="Lebrun M.H."/>
            <person name="Dickman M."/>
        </authorList>
    </citation>
    <scope>NUCLEOTIDE SEQUENCE [LARGE SCALE GENOMIC DNA]</scope>
    <source>
        <strain evidence="4">T4</strain>
    </source>
</reference>
<evidence type="ECO:0000313" key="3">
    <source>
        <dbReference type="EMBL" id="CCD48046.1"/>
    </source>
</evidence>
<dbReference type="EMBL" id="FQ790291">
    <property type="protein sequence ID" value="CCD48046.1"/>
    <property type="molecule type" value="Genomic_DNA"/>
</dbReference>
<evidence type="ECO:0000256" key="1">
    <source>
        <dbReference type="SAM" id="MobiDB-lite"/>
    </source>
</evidence>
<dbReference type="AlphaFoldDB" id="G2Y5Z4"/>
<feature type="transmembrane region" description="Helical" evidence="2">
    <location>
        <begin position="9"/>
        <end position="28"/>
    </location>
</feature>
<keyword evidence="2" id="KW-0472">Membrane</keyword>